<dbReference type="CDD" id="cd00037">
    <property type="entry name" value="CLECT"/>
    <property type="match status" value="1"/>
</dbReference>
<protein>
    <recommendedName>
        <fullName evidence="11">C-type lectin domain-containing protein</fullName>
    </recommendedName>
</protein>
<dbReference type="CDD" id="cd00110">
    <property type="entry name" value="LamG"/>
    <property type="match status" value="1"/>
</dbReference>
<dbReference type="GO" id="GO:0007154">
    <property type="term" value="P:cell communication"/>
    <property type="evidence" value="ECO:0007669"/>
    <property type="project" value="InterPro"/>
</dbReference>
<dbReference type="Pfam" id="PF00059">
    <property type="entry name" value="Lectin_C"/>
    <property type="match status" value="2"/>
</dbReference>
<sequence length="2486" mass="267587">MMRQTLFTFSLILWAANSVADWQGSGPIPWAPGQPDVAVGQCAVARSADGLWQSADCDSRARSLCTDGNNWQLSNSTHQFSNTAIPACVRQFGESYRIAAPETDAELALVNTLVTAQAEPIWLNLKYQQDTGLWQWNIDYSKPGSAGGDLNFSVWYDVIYDNNGEAKFKDGPWKSYPNGSPSLSQAQAQTSNNSVNTYFAEAEPNGYEDPDSIFIGRRDDADCVQMYTSGVSSGLWDDTQCNQSKRVACYNGSDWKVSTSATSLGSDSTNEGQESFNVQAGHAACAQIANSNGIAGDYLFAAPVSFDQSQALAAIAQGISGNIWINGNDTKFESTFVFNVGMDVLAPFWNSNEPNGSGNENCAVQTQSGGWQDVSCNTAQPIACFDAFDGVNGRWQIGNAVAFSSARNLSDACEAQFGGRFQFFAPVTLSQQADLKGQMTSGQVFINASDSTTEGVWKLNQQINIWDVNQPGSQACVAVSANSGRWTTANCSDSKPVACSSGSQWYFTTAATSLSDFAAGQALCDSEFGQGYLFKASRTLEDAQKLRYDARIAGVGGDYWINGNRLSGSWVWNNSAVQVPIWSGGEPDGGELENCATLASNGDWSDEVCGAVARAYLCRNGNSWQITGSGQLDDFRDGTQACELLGNGWRFAAPATLNDNTAAADVIAAAGGSAVWINASDKQDEDNWVINAAPVTGFPVWAANQPDNGGVSVGNDSDATPGDDCVYQDADGQWSDSSCTGNVTYPFACTDGSDWKVTTSENIIRRFAEGHHACFVEFGGDFVFASPQSTDEVIKLDFARLTAAQKRGSAIDRVWLNLTDGGSEGEFRANSPFSNWLVPDYPGQEPAQSCAYKSSVASGNNPWRLASCSQDAAHYACFNGSRWRIAISQGELVNGQLQIVPQVGEDYWSYERGERLCKQQFGSEYYFAAPVTAVEEAALDAAIRSTNAQVKNTWLNMRYLAQVNSSNNRWFNNRIDTTGWAKPAFGNFNNSDCSVLHTDASITDADCSSAQLAAQNLGFACFDGSWQVLTNNGNDDWRQGFRRCDEELGALFAVPRSPDELAQLQAQMSGPVWVNMTDTALESQWITNRERYTWWASDEPRNDGNRDCALLQRNAGEWQAQKCDIQQHAFACRTLDNGAISWQVTQTADIWSRGFAACQREFPGSEFYLPTGFGSVSASQSQLALQAVAAGRDVWINFSDQEAEGNWRSYQVYSDWSVDSLFDDNLDCGYFDRLASNGGTWQMDVCQYTPVSASDRGYACTDGYEWRLAPATGAPQLSWTAGFSACQALGNEWRFATPTNAVENAKLKLAMEIADLSQVWINAQDRVVEGNWWLNGDEVNFPPLIDSNQTNLVVSEQSAQTLHAALTDEEGEGIASADWELVSDSRFTNVADSDVVISTQNLAQNGASATLTASYTAPTLLQQDAILVFRITATDIPAGTAKAATAVKNIRVQVKAPAIARYTFDDSADPGRDVTGNGHDALNTQANPLPAVENQSLVLNSNDVMVVPGIATDNAAGLVIPSDEYTVAFRLSIEQDVSGNWRGILQKGDDGSQQRQPGIFLYPNNHTLHTNSSRDTSGNGGFDSNLVVDTPQPLLDRQWVNVIYQKTQTGVRLFIDGVEAVQAAYSGAALSNDGNLYIGNVPGASESFVGWIDDIQIFRRALSAAERDAVLPPPPAGEVLFTVAQQQANEDGGSVTLNVERRRGSVAPLQATISFVAAEGTATLGSSSDVSNNNADVAFDAAGSGDATVNWAAGERGTKSVTLTLATADDAIREGTETAVFRLPVNATVADVAEPSTHRLRLADVTPNPFGNFSAETTRITPVYENDQSTQQLCIWRRSGSDGNVTVNFNLIGNAVAGVDYQVLGSGLSINAGSGSASFTTGGSVPESQCVDIQILNRTSNDSDRTLTLELANLTAESGKEPLLTDQDSASLTIRDWAPGEFNFVAGSYSCKEPNTDSTVPSELRPTSAELTCEVEVERSNTGVYAPAASVNIELDNSGSADGSDAQFATTLSWPEITSSSPVVAANEIKTLTINVANDNVQENDESLQLNLQPATVEVIGAQAAAAVTLIDVTSPALLELDPSESDLASVPEGRATTVRIVRSENTYTDFDVNYQLLMEDIPANRSIQDYIDFAATGISSSGVLQFAPGVDNEKLLQIRTKPTINNSGQPKIVVELSGPNPARVVGLGALSQANKGTPILTKIMVVEPKLEDYVSVTLSEGGQDTVFGPGATPALPSYLVTNKDHSPARRQFSWSVTVPSGTGVEPGTLSYQWQLRRKGSADGSWFDGVATQTDNAAMWSNQSGSVAYNNAADATVSGTLMVPFVLDTTEFELVLQITGNQTPAFEPMTKIVGFNAVPLWRKLRQDNDNACLRNGSDTIDCSRSDTQWTWNPDNRRLIHRDSYLAGASNYCFELIEDSRDSNDPRLSACSGGSNNLNVTFPRDGNYNEFNVAGEAVCSIIFSNKFQKYGGGGGCTAGDRRWAWQD</sequence>
<dbReference type="PROSITE" id="PS00615">
    <property type="entry name" value="C_TYPE_LECTIN_1"/>
    <property type="match status" value="4"/>
</dbReference>
<evidence type="ECO:0000256" key="2">
    <source>
        <dbReference type="ARBA" id="ARBA00022692"/>
    </source>
</evidence>
<feature type="compositionally biased region" description="Polar residues" evidence="9">
    <location>
        <begin position="1564"/>
        <end position="1577"/>
    </location>
</feature>
<dbReference type="EMBL" id="CP022530">
    <property type="protein sequence ID" value="ASP39166.1"/>
    <property type="molecule type" value="Genomic_DNA"/>
</dbReference>
<evidence type="ECO:0000259" key="11">
    <source>
        <dbReference type="PROSITE" id="PS50041"/>
    </source>
</evidence>
<dbReference type="Pfam" id="PF03160">
    <property type="entry name" value="Calx-beta"/>
    <property type="match status" value="3"/>
</dbReference>
<evidence type="ECO:0000256" key="3">
    <source>
        <dbReference type="ARBA" id="ARBA00022729"/>
    </source>
</evidence>
<keyword evidence="6" id="KW-1133">Transmembrane helix</keyword>
<dbReference type="Gene3D" id="2.60.40.2030">
    <property type="match status" value="3"/>
</dbReference>
<evidence type="ECO:0000313" key="13">
    <source>
        <dbReference type="Proteomes" id="UP000202440"/>
    </source>
</evidence>
<evidence type="ECO:0000256" key="7">
    <source>
        <dbReference type="ARBA" id="ARBA00023136"/>
    </source>
</evidence>
<dbReference type="Gene3D" id="3.10.100.10">
    <property type="entry name" value="Mannose-Binding Protein A, subunit A"/>
    <property type="match status" value="6"/>
</dbReference>
<feature type="chain" id="PRO_5012917207" description="C-type lectin domain-containing protein" evidence="10">
    <location>
        <begin position="21"/>
        <end position="2486"/>
    </location>
</feature>
<feature type="domain" description="C-type lectin" evidence="11">
    <location>
        <begin position="500"/>
        <end position="609"/>
    </location>
</feature>
<dbReference type="GO" id="GO:0016020">
    <property type="term" value="C:membrane"/>
    <property type="evidence" value="ECO:0007669"/>
    <property type="project" value="UniProtKB-SubCell"/>
</dbReference>
<evidence type="ECO:0000256" key="9">
    <source>
        <dbReference type="SAM" id="MobiDB-lite"/>
    </source>
</evidence>
<dbReference type="InterPro" id="IPR013320">
    <property type="entry name" value="ConA-like_dom_sf"/>
</dbReference>
<evidence type="ECO:0000256" key="8">
    <source>
        <dbReference type="ARBA" id="ARBA00023157"/>
    </source>
</evidence>
<organism evidence="12 13">
    <name type="scientific">Bacterioplanes sanyensis</name>
    <dbReference type="NCBI Taxonomy" id="1249553"/>
    <lineage>
        <taxon>Bacteria</taxon>
        <taxon>Pseudomonadati</taxon>
        <taxon>Pseudomonadota</taxon>
        <taxon>Gammaproteobacteria</taxon>
        <taxon>Oceanospirillales</taxon>
        <taxon>Oceanospirillaceae</taxon>
        <taxon>Bacterioplanes</taxon>
    </lineage>
</organism>
<evidence type="ECO:0000256" key="6">
    <source>
        <dbReference type="ARBA" id="ARBA00022989"/>
    </source>
</evidence>
<keyword evidence="4" id="KW-0677">Repeat</keyword>
<dbReference type="InterPro" id="IPR016187">
    <property type="entry name" value="CTDL_fold"/>
</dbReference>
<keyword evidence="5" id="KW-0106">Calcium</keyword>
<dbReference type="SMART" id="SM00034">
    <property type="entry name" value="CLECT"/>
    <property type="match status" value="3"/>
</dbReference>
<feature type="domain" description="C-type lectin" evidence="11">
    <location>
        <begin position="909"/>
        <end position="1008"/>
    </location>
</feature>
<evidence type="ECO:0000313" key="12">
    <source>
        <dbReference type="EMBL" id="ASP39166.1"/>
    </source>
</evidence>
<dbReference type="Pfam" id="PF13385">
    <property type="entry name" value="Laminin_G_3"/>
    <property type="match status" value="1"/>
</dbReference>
<comment type="subcellular location">
    <subcellularLocation>
        <location evidence="1">Membrane</location>
    </subcellularLocation>
</comment>
<evidence type="ECO:0000256" key="4">
    <source>
        <dbReference type="ARBA" id="ARBA00022737"/>
    </source>
</evidence>
<dbReference type="Proteomes" id="UP000202440">
    <property type="component" value="Chromosome"/>
</dbReference>
<dbReference type="InterPro" id="IPR003644">
    <property type="entry name" value="Calx_beta"/>
</dbReference>
<feature type="domain" description="C-type lectin" evidence="11">
    <location>
        <begin position="619"/>
        <end position="739"/>
    </location>
</feature>
<dbReference type="PANTHER" id="PTHR35518">
    <property type="entry name" value="MAINTENANCE OF TELOMOERE CAPPING"/>
    <property type="match status" value="1"/>
</dbReference>
<dbReference type="InterPro" id="IPR051008">
    <property type="entry name" value="Telomere_Capping_Maintenance"/>
</dbReference>
<name>A0A222FKQ1_9GAMM</name>
<feature type="domain" description="C-type lectin" evidence="11">
    <location>
        <begin position="413"/>
        <end position="500"/>
    </location>
</feature>
<dbReference type="InterPro" id="IPR016186">
    <property type="entry name" value="C-type_lectin-like/link_sf"/>
</dbReference>
<keyword evidence="7" id="KW-0472">Membrane</keyword>
<dbReference type="InterPro" id="IPR001791">
    <property type="entry name" value="Laminin_G"/>
</dbReference>
<keyword evidence="13" id="KW-1185">Reference proteome</keyword>
<dbReference type="SUPFAM" id="SSF141072">
    <property type="entry name" value="CalX-like"/>
    <property type="match status" value="3"/>
</dbReference>
<dbReference type="InterPro" id="IPR001304">
    <property type="entry name" value="C-type_lectin-like"/>
</dbReference>
<keyword evidence="3 10" id="KW-0732">Signal</keyword>
<dbReference type="SUPFAM" id="SSF56436">
    <property type="entry name" value="C-type lectin-like"/>
    <property type="match status" value="8"/>
</dbReference>
<dbReference type="PANTHER" id="PTHR35518:SF2">
    <property type="entry name" value="MAINTENANCE OF TELOMERE CAPPING PROTEIN 6"/>
    <property type="match status" value="1"/>
</dbReference>
<evidence type="ECO:0000256" key="5">
    <source>
        <dbReference type="ARBA" id="ARBA00022837"/>
    </source>
</evidence>
<accession>A0A222FKQ1</accession>
<feature type="domain" description="C-type lectin" evidence="11">
    <location>
        <begin position="1037"/>
        <end position="1124"/>
    </location>
</feature>
<keyword evidence="2" id="KW-0812">Transmembrane</keyword>
<feature type="domain" description="C-type lectin" evidence="11">
    <location>
        <begin position="285"/>
        <end position="385"/>
    </location>
</feature>
<dbReference type="OrthoDB" id="6276600at2"/>
<feature type="signal peptide" evidence="10">
    <location>
        <begin position="1"/>
        <end position="20"/>
    </location>
</feature>
<dbReference type="RefSeq" id="WP_094060346.1">
    <property type="nucleotide sequence ID" value="NZ_CP022530.1"/>
</dbReference>
<dbReference type="KEGG" id="bsan:CHH28_10965"/>
<gene>
    <name evidence="12" type="ORF">CHH28_10965</name>
</gene>
<proteinExistence type="predicted"/>
<dbReference type="PROSITE" id="PS50041">
    <property type="entry name" value="C_TYPE_LECTIN_2"/>
    <property type="match status" value="8"/>
</dbReference>
<evidence type="ECO:0000256" key="1">
    <source>
        <dbReference type="ARBA" id="ARBA00004370"/>
    </source>
</evidence>
<dbReference type="InterPro" id="IPR038081">
    <property type="entry name" value="CalX-like_sf"/>
</dbReference>
<dbReference type="Gene3D" id="2.60.120.200">
    <property type="match status" value="1"/>
</dbReference>
<keyword evidence="8" id="KW-1015">Disulfide bond</keyword>
<feature type="region of interest" description="Disordered" evidence="9">
    <location>
        <begin position="1564"/>
        <end position="1585"/>
    </location>
</feature>
<feature type="domain" description="C-type lectin" evidence="11">
    <location>
        <begin position="73"/>
        <end position="250"/>
    </location>
</feature>
<dbReference type="InterPro" id="IPR018378">
    <property type="entry name" value="C-type_lectin_CS"/>
</dbReference>
<reference evidence="12 13" key="1">
    <citation type="submission" date="2017-07" db="EMBL/GenBank/DDBJ databases">
        <title>Annotated genome sequence of Bacterioplanes sanyensis isolated from Red Sea.</title>
        <authorList>
            <person name="Rehman Z.U."/>
        </authorList>
    </citation>
    <scope>NUCLEOTIDE SEQUENCE [LARGE SCALE GENOMIC DNA]</scope>
    <source>
        <strain evidence="12 13">NV9</strain>
    </source>
</reference>
<dbReference type="SUPFAM" id="SSF49899">
    <property type="entry name" value="Concanavalin A-like lectins/glucanases"/>
    <property type="match status" value="1"/>
</dbReference>
<evidence type="ECO:0000256" key="10">
    <source>
        <dbReference type="SAM" id="SignalP"/>
    </source>
</evidence>
<feature type="domain" description="C-type lectin" evidence="11">
    <location>
        <begin position="1137"/>
        <end position="1247"/>
    </location>
</feature>